<evidence type="ECO:0000256" key="4">
    <source>
        <dbReference type="ARBA" id="ARBA00022989"/>
    </source>
</evidence>
<dbReference type="FunCoup" id="A7TIA5">
    <property type="interactions" value="187"/>
</dbReference>
<dbReference type="GO" id="GO:0071786">
    <property type="term" value="P:endoplasmic reticulum tubular network organization"/>
    <property type="evidence" value="ECO:0007669"/>
    <property type="project" value="TreeGrafter"/>
</dbReference>
<dbReference type="RefSeq" id="XP_001645829.1">
    <property type="nucleotide sequence ID" value="XM_001645779.1"/>
</dbReference>
<dbReference type="eggNOG" id="KOG4002">
    <property type="taxonomic scope" value="Eukaryota"/>
</dbReference>
<feature type="transmembrane region" description="Helical" evidence="6">
    <location>
        <begin position="168"/>
        <end position="194"/>
    </location>
</feature>
<dbReference type="InterPro" id="IPR051645">
    <property type="entry name" value="PER33/POM33_regulator"/>
</dbReference>
<dbReference type="STRING" id="436907.A7TIA5"/>
<keyword evidence="3 6" id="KW-0812">Transmembrane</keyword>
<sequence>MSTAPKVGKPISEKFVELAKTLQFSWFAGHAVVILCSIFYILTANEILYRLAIIGVLQSFGIITYQHFHLKPKSNETTINLVNLLQNENVLYFSLALVWLVTPRFTYSLVPYVIFSLFHSINYMKNVLLPQVFGMTSETSKVVARMDKFVTDYNDKCMHWVGSSELSLLVLVILRTILFYPKSLIMLIVYSLFIKIRYENSKYMKTIFAQWRVRLDGVFSHPSIPPQIKLWYSKGKLALINLSKYSISKPIVQEAKKN</sequence>
<evidence type="ECO:0000256" key="2">
    <source>
        <dbReference type="ARBA" id="ARBA00007322"/>
    </source>
</evidence>
<feature type="transmembrane region" description="Helical" evidence="6">
    <location>
        <begin position="21"/>
        <end position="41"/>
    </location>
</feature>
<evidence type="ECO:0000313" key="8">
    <source>
        <dbReference type="Proteomes" id="UP000000267"/>
    </source>
</evidence>
<gene>
    <name evidence="7" type="ORF">Kpol_1054p18</name>
</gene>
<dbReference type="EMBL" id="DS480395">
    <property type="protein sequence ID" value="EDO17971.1"/>
    <property type="molecule type" value="Genomic_DNA"/>
</dbReference>
<keyword evidence="4 6" id="KW-1133">Transmembrane helix</keyword>
<evidence type="ECO:0000256" key="1">
    <source>
        <dbReference type="ARBA" id="ARBA00004141"/>
    </source>
</evidence>
<evidence type="ECO:0000313" key="7">
    <source>
        <dbReference type="EMBL" id="EDO17971.1"/>
    </source>
</evidence>
<dbReference type="HOGENOM" id="CLU_065417_1_0_1"/>
<dbReference type="AlphaFoldDB" id="A7TIA5"/>
<dbReference type="KEGG" id="vpo:Kpol_1054p18"/>
<organism evidence="8">
    <name type="scientific">Vanderwaltozyma polyspora (strain ATCC 22028 / DSM 70294 / BCRC 21397 / CBS 2163 / NBRC 10782 / NRRL Y-8283 / UCD 57-17)</name>
    <name type="common">Kluyveromyces polysporus</name>
    <dbReference type="NCBI Taxonomy" id="436907"/>
    <lineage>
        <taxon>Eukaryota</taxon>
        <taxon>Fungi</taxon>
        <taxon>Dikarya</taxon>
        <taxon>Ascomycota</taxon>
        <taxon>Saccharomycotina</taxon>
        <taxon>Saccharomycetes</taxon>
        <taxon>Saccharomycetales</taxon>
        <taxon>Saccharomycetaceae</taxon>
        <taxon>Vanderwaltozyma</taxon>
    </lineage>
</organism>
<dbReference type="PANTHER" id="PTHR12703">
    <property type="entry name" value="TRANSMEMBRANE PROTEIN 33"/>
    <property type="match status" value="1"/>
</dbReference>
<dbReference type="GO" id="GO:0005783">
    <property type="term" value="C:endoplasmic reticulum"/>
    <property type="evidence" value="ECO:0007669"/>
    <property type="project" value="EnsemblFungi"/>
</dbReference>
<evidence type="ECO:0000256" key="6">
    <source>
        <dbReference type="SAM" id="Phobius"/>
    </source>
</evidence>
<dbReference type="InParanoid" id="A7TIA5"/>
<dbReference type="InterPro" id="IPR005344">
    <property type="entry name" value="TMEM33/Pom33"/>
</dbReference>
<protein>
    <recommendedName>
        <fullName evidence="9">Nucleoporin POM33</fullName>
    </recommendedName>
</protein>
<dbReference type="Proteomes" id="UP000000267">
    <property type="component" value="Unassembled WGS sequence"/>
</dbReference>
<keyword evidence="8" id="KW-1185">Reference proteome</keyword>
<keyword evidence="5 6" id="KW-0472">Membrane</keyword>
<feature type="transmembrane region" description="Helical" evidence="6">
    <location>
        <begin position="47"/>
        <end position="68"/>
    </location>
</feature>
<dbReference type="GO" id="GO:0061024">
    <property type="term" value="P:membrane organization"/>
    <property type="evidence" value="ECO:0007669"/>
    <property type="project" value="TreeGrafter"/>
</dbReference>
<evidence type="ECO:0000256" key="5">
    <source>
        <dbReference type="ARBA" id="ARBA00023136"/>
    </source>
</evidence>
<dbReference type="PANTHER" id="PTHR12703:SF6">
    <property type="entry name" value="PORE MEMBRANE PROTEIN OF 33 KDA"/>
    <property type="match status" value="1"/>
</dbReference>
<dbReference type="OrthoDB" id="5581259at2759"/>
<evidence type="ECO:0000256" key="3">
    <source>
        <dbReference type="ARBA" id="ARBA00022692"/>
    </source>
</evidence>
<dbReference type="GeneID" id="5546234"/>
<feature type="transmembrane region" description="Helical" evidence="6">
    <location>
        <begin position="89"/>
        <end position="115"/>
    </location>
</feature>
<comment type="subcellular location">
    <subcellularLocation>
        <location evidence="1">Membrane</location>
        <topology evidence="1">Multi-pass membrane protein</topology>
    </subcellularLocation>
</comment>
<dbReference type="PhylomeDB" id="A7TIA5"/>
<accession>A7TIA5</accession>
<comment type="similarity">
    <text evidence="2">Belongs to the PER33/POM33 family.</text>
</comment>
<dbReference type="GO" id="GO:0016020">
    <property type="term" value="C:membrane"/>
    <property type="evidence" value="ECO:0007669"/>
    <property type="project" value="UniProtKB-SubCell"/>
</dbReference>
<dbReference type="GO" id="GO:0005643">
    <property type="term" value="C:nuclear pore"/>
    <property type="evidence" value="ECO:0007669"/>
    <property type="project" value="EnsemblFungi"/>
</dbReference>
<reference evidence="7 8" key="1">
    <citation type="journal article" date="2007" name="Proc. Natl. Acad. Sci. U.S.A.">
        <title>Independent sorting-out of thousands of duplicated gene pairs in two yeast species descended from a whole-genome duplication.</title>
        <authorList>
            <person name="Scannell D.R."/>
            <person name="Frank A.C."/>
            <person name="Conant G.C."/>
            <person name="Byrne K.P."/>
            <person name="Woolfit M."/>
            <person name="Wolfe K.H."/>
        </authorList>
    </citation>
    <scope>NUCLEOTIDE SEQUENCE [LARGE SCALE GENOMIC DNA]</scope>
    <source>
        <strain evidence="8">ATCC 22028 / DSM 70294 / BCRC 21397 / CBS 2163 / NBRC 10782 / NRRL Y-8283 / UCD 57-17</strain>
    </source>
</reference>
<proteinExistence type="inferred from homology"/>
<evidence type="ECO:0008006" key="9">
    <source>
        <dbReference type="Google" id="ProtNLM"/>
    </source>
</evidence>
<dbReference type="GO" id="GO:0006999">
    <property type="term" value="P:nuclear pore organization"/>
    <property type="evidence" value="ECO:0007669"/>
    <property type="project" value="EnsemblFungi"/>
</dbReference>
<dbReference type="GO" id="GO:0051664">
    <property type="term" value="P:nuclear pore localization"/>
    <property type="evidence" value="ECO:0007669"/>
    <property type="project" value="EnsemblFungi"/>
</dbReference>
<dbReference type="Pfam" id="PF03661">
    <property type="entry name" value="TMEM33_Pom33"/>
    <property type="match status" value="1"/>
</dbReference>
<dbReference type="OMA" id="NVQYLIM"/>
<name>A7TIA5_VANPO</name>